<proteinExistence type="predicted"/>
<protein>
    <recommendedName>
        <fullName evidence="1">Histone acetyltransferase Rv0428c-like SH3 domain-containing protein</fullName>
    </recommendedName>
</protein>
<keyword evidence="3" id="KW-1185">Reference proteome</keyword>
<dbReference type="AlphaFoldDB" id="A0A3N4Z2V5"/>
<evidence type="ECO:0000313" key="2">
    <source>
        <dbReference type="EMBL" id="RPF25966.1"/>
    </source>
</evidence>
<name>A0A3N4Z2V5_9MICO</name>
<comment type="caution">
    <text evidence="2">The sequence shown here is derived from an EMBL/GenBank/DDBJ whole genome shotgun (WGS) entry which is preliminary data.</text>
</comment>
<evidence type="ECO:0000313" key="3">
    <source>
        <dbReference type="Proteomes" id="UP000280726"/>
    </source>
</evidence>
<dbReference type="Pfam" id="PF24551">
    <property type="entry name" value="SH3_Rv0428c"/>
    <property type="match status" value="1"/>
</dbReference>
<dbReference type="InterPro" id="IPR056934">
    <property type="entry name" value="SH3_Rv0428c"/>
</dbReference>
<gene>
    <name evidence="2" type="ORF">EDD32_0380</name>
</gene>
<feature type="domain" description="Histone acetyltransferase Rv0428c-like SH3" evidence="1">
    <location>
        <begin position="23"/>
        <end position="71"/>
    </location>
</feature>
<dbReference type="EMBL" id="RKRA01000001">
    <property type="protein sequence ID" value="RPF25966.1"/>
    <property type="molecule type" value="Genomic_DNA"/>
</dbReference>
<reference evidence="2 3" key="1">
    <citation type="submission" date="2018-11" db="EMBL/GenBank/DDBJ databases">
        <title>Sequencing the genomes of 1000 actinobacteria strains.</title>
        <authorList>
            <person name="Klenk H.-P."/>
        </authorList>
    </citation>
    <scope>NUCLEOTIDE SEQUENCE [LARGE SCALE GENOMIC DNA]</scope>
    <source>
        <strain evidence="2 3">DSM 14418</strain>
    </source>
</reference>
<dbReference type="Proteomes" id="UP000280726">
    <property type="component" value="Unassembled WGS sequence"/>
</dbReference>
<organism evidence="2 3">
    <name type="scientific">Georgenia muralis</name>
    <dbReference type="NCBI Taxonomy" id="154117"/>
    <lineage>
        <taxon>Bacteria</taxon>
        <taxon>Bacillati</taxon>
        <taxon>Actinomycetota</taxon>
        <taxon>Actinomycetes</taxon>
        <taxon>Micrococcales</taxon>
        <taxon>Bogoriellaceae</taxon>
        <taxon>Georgenia</taxon>
    </lineage>
</organism>
<dbReference type="RefSeq" id="WP_246005927.1">
    <property type="nucleotide sequence ID" value="NZ_RKRA01000001.1"/>
</dbReference>
<sequence length="80" mass="8637">MTREPPDHAGRAPAPLPWMAWRPGERVVVRYRAPDGVHDALGDLLEVAPDAVVVQTRRGAVRVAAATMITGKRVPPPPGR</sequence>
<accession>A0A3N4Z2V5</accession>
<evidence type="ECO:0000259" key="1">
    <source>
        <dbReference type="Pfam" id="PF24551"/>
    </source>
</evidence>